<reference evidence="3" key="1">
    <citation type="submission" date="2019-09" db="EMBL/GenBank/DDBJ databases">
        <title>Draft genome information of white flower Hibiscus syriacus.</title>
        <authorList>
            <person name="Kim Y.-M."/>
        </authorList>
    </citation>
    <scope>NUCLEOTIDE SEQUENCE [LARGE SCALE GENOMIC DNA]</scope>
    <source>
        <strain evidence="3">YM2019G1</strain>
    </source>
</reference>
<dbReference type="PANTHER" id="PTHR35358:SF7">
    <property type="entry name" value="EXPRESSED PROTEIN"/>
    <property type="match status" value="1"/>
</dbReference>
<evidence type="ECO:0000313" key="4">
    <source>
        <dbReference type="Proteomes" id="UP000436088"/>
    </source>
</evidence>
<evidence type="ECO:0000256" key="2">
    <source>
        <dbReference type="SAM" id="MobiDB-lite"/>
    </source>
</evidence>
<feature type="compositionally biased region" description="Basic and acidic residues" evidence="2">
    <location>
        <begin position="52"/>
        <end position="61"/>
    </location>
</feature>
<gene>
    <name evidence="3" type="ORF">F3Y22_tig00117021pilonHSYRG00015</name>
</gene>
<organism evidence="3 4">
    <name type="scientific">Hibiscus syriacus</name>
    <name type="common">Rose of Sharon</name>
    <dbReference type="NCBI Taxonomy" id="106335"/>
    <lineage>
        <taxon>Eukaryota</taxon>
        <taxon>Viridiplantae</taxon>
        <taxon>Streptophyta</taxon>
        <taxon>Embryophyta</taxon>
        <taxon>Tracheophyta</taxon>
        <taxon>Spermatophyta</taxon>
        <taxon>Magnoliopsida</taxon>
        <taxon>eudicotyledons</taxon>
        <taxon>Gunneridae</taxon>
        <taxon>Pentapetalae</taxon>
        <taxon>rosids</taxon>
        <taxon>malvids</taxon>
        <taxon>Malvales</taxon>
        <taxon>Malvaceae</taxon>
        <taxon>Malvoideae</taxon>
        <taxon>Hibiscus</taxon>
    </lineage>
</organism>
<dbReference type="EMBL" id="VEPZ02001776">
    <property type="protein sequence ID" value="KAE8655611.1"/>
    <property type="molecule type" value="Genomic_DNA"/>
</dbReference>
<comment type="caution">
    <text evidence="3">The sequence shown here is derived from an EMBL/GenBank/DDBJ whole genome shotgun (WGS) entry which is preliminary data.</text>
</comment>
<dbReference type="InterPro" id="IPR007942">
    <property type="entry name" value="PLipase-like"/>
</dbReference>
<feature type="region of interest" description="Disordered" evidence="2">
    <location>
        <begin position="84"/>
        <end position="126"/>
    </location>
</feature>
<dbReference type="PANTHER" id="PTHR35358">
    <property type="entry name" value="OS06G0711100 PROTEIN"/>
    <property type="match status" value="1"/>
</dbReference>
<dbReference type="Proteomes" id="UP000436088">
    <property type="component" value="Unassembled WGS sequence"/>
</dbReference>
<evidence type="ECO:0000256" key="1">
    <source>
        <dbReference type="SAM" id="Coils"/>
    </source>
</evidence>
<evidence type="ECO:0000313" key="3">
    <source>
        <dbReference type="EMBL" id="KAE8655611.1"/>
    </source>
</evidence>
<dbReference type="Pfam" id="PF05278">
    <property type="entry name" value="PEARLI-4"/>
    <property type="match status" value="1"/>
</dbReference>
<keyword evidence="4" id="KW-1185">Reference proteome</keyword>
<name>A0A6A2WE90_HIBSY</name>
<sequence length="388" mass="42652">MDENRKAHQNCANAANPYHECGAYCLEKIAGGKGYKEKDKKILGSKFVDASRSFDPKKKGSESQPKSSRALEIAPALGAIYHGDQESLQSHLYREKMEEENGESSSSSERHSEAIYSQDQSSDKAQIQYSQPLPISGKITSPGDAPAKYEAKKVLNSAKVSSDANTEDAKEDATSSTFSFSGIIRALADGDQEDVKSVISDSCVSVGKYHVKESLSSTLQSILDKHGDIAANCQLESASMRAYYLECLCAVVQDLQFTSFKQLTKAKIKEMFAVLKDVESAKIDVSWLRGPLNEISEAVDLVSQPQTFEAKKAKYESSLESIKKELESQMENLAEKEKEAADAQEQVAKTKAHLADMENEYSQLDKTLSSIATITEKFRGKSLTSEFL</sequence>
<feature type="coiled-coil region" evidence="1">
    <location>
        <begin position="312"/>
        <end position="367"/>
    </location>
</feature>
<keyword evidence="1" id="KW-0175">Coiled coil</keyword>
<proteinExistence type="predicted"/>
<dbReference type="AlphaFoldDB" id="A0A6A2WE90"/>
<protein>
    <submittedName>
        <fullName evidence="3">Phospholipase-like protein family, putative isoform 2</fullName>
    </submittedName>
</protein>
<feature type="region of interest" description="Disordered" evidence="2">
    <location>
        <begin position="46"/>
        <end position="70"/>
    </location>
</feature>
<accession>A0A6A2WE90</accession>